<dbReference type="Gene3D" id="2.60.120.10">
    <property type="entry name" value="Jelly Rolls"/>
    <property type="match status" value="1"/>
</dbReference>
<protein>
    <submittedName>
        <fullName evidence="3">Cupin domain-containing protein</fullName>
    </submittedName>
</protein>
<evidence type="ECO:0000313" key="3">
    <source>
        <dbReference type="EMBL" id="MFC0533792.1"/>
    </source>
</evidence>
<organism evidence="3 4">
    <name type="scientific">Phytohabitans kaempferiae</name>
    <dbReference type="NCBI Taxonomy" id="1620943"/>
    <lineage>
        <taxon>Bacteria</taxon>
        <taxon>Bacillati</taxon>
        <taxon>Actinomycetota</taxon>
        <taxon>Actinomycetes</taxon>
        <taxon>Micromonosporales</taxon>
        <taxon>Micromonosporaceae</taxon>
    </lineage>
</organism>
<dbReference type="InterPro" id="IPR013096">
    <property type="entry name" value="Cupin_2"/>
</dbReference>
<dbReference type="Proteomes" id="UP001589867">
    <property type="component" value="Unassembled WGS sequence"/>
</dbReference>
<gene>
    <name evidence="3" type="ORF">ACFFIA_39940</name>
</gene>
<evidence type="ECO:0000256" key="1">
    <source>
        <dbReference type="SAM" id="MobiDB-lite"/>
    </source>
</evidence>
<dbReference type="EMBL" id="JBHLUH010000089">
    <property type="protein sequence ID" value="MFC0533792.1"/>
    <property type="molecule type" value="Genomic_DNA"/>
</dbReference>
<name>A0ABV6MH97_9ACTN</name>
<dbReference type="RefSeq" id="WP_377261842.1">
    <property type="nucleotide sequence ID" value="NZ_JBHLUH010000089.1"/>
</dbReference>
<feature type="domain" description="Cupin type-2" evidence="2">
    <location>
        <begin position="35"/>
        <end position="94"/>
    </location>
</feature>
<evidence type="ECO:0000313" key="4">
    <source>
        <dbReference type="Proteomes" id="UP001589867"/>
    </source>
</evidence>
<proteinExistence type="predicted"/>
<dbReference type="SUPFAM" id="SSF51182">
    <property type="entry name" value="RmlC-like cupins"/>
    <property type="match status" value="1"/>
</dbReference>
<evidence type="ECO:0000259" key="2">
    <source>
        <dbReference type="Pfam" id="PF07883"/>
    </source>
</evidence>
<accession>A0ABV6MH97</accession>
<comment type="caution">
    <text evidence="3">The sequence shown here is derived from an EMBL/GenBank/DDBJ whole genome shotgun (WGS) entry which is preliminary data.</text>
</comment>
<dbReference type="Pfam" id="PF07883">
    <property type="entry name" value="Cupin_2"/>
    <property type="match status" value="1"/>
</dbReference>
<sequence>MEVLSNAGRYTPPDPGQDGRYTEELRVPDLSVGTYCLPAGGVDTQRPHTEDEVYVVVSGRARLTADSGTVEVGPGAVVFVPAGEGHRFTDIAEDLTVLVFFGPAEYTRR</sequence>
<dbReference type="InterPro" id="IPR014710">
    <property type="entry name" value="RmlC-like_jellyroll"/>
</dbReference>
<reference evidence="3 4" key="1">
    <citation type="submission" date="2024-09" db="EMBL/GenBank/DDBJ databases">
        <authorList>
            <person name="Sun Q."/>
            <person name="Mori K."/>
        </authorList>
    </citation>
    <scope>NUCLEOTIDE SEQUENCE [LARGE SCALE GENOMIC DNA]</scope>
    <source>
        <strain evidence="3 4">TBRC 3947</strain>
    </source>
</reference>
<feature type="region of interest" description="Disordered" evidence="1">
    <location>
        <begin position="1"/>
        <end position="22"/>
    </location>
</feature>
<dbReference type="InterPro" id="IPR011051">
    <property type="entry name" value="RmlC_Cupin_sf"/>
</dbReference>
<keyword evidence="4" id="KW-1185">Reference proteome</keyword>